<dbReference type="InterPro" id="IPR036873">
    <property type="entry name" value="Rhodanese-like_dom_sf"/>
</dbReference>
<proteinExistence type="predicted"/>
<evidence type="ECO:0000259" key="2">
    <source>
        <dbReference type="PROSITE" id="PS50206"/>
    </source>
</evidence>
<gene>
    <name evidence="3" type="ORF">ATO12_06600</name>
</gene>
<dbReference type="EMBL" id="AQRA01000013">
    <property type="protein sequence ID" value="EZH71624.1"/>
    <property type="molecule type" value="Genomic_DNA"/>
</dbReference>
<evidence type="ECO:0000313" key="4">
    <source>
        <dbReference type="Proteomes" id="UP000023541"/>
    </source>
</evidence>
<dbReference type="AlphaFoldDB" id="A0A023BNX0"/>
<dbReference type="CDD" id="cd00158">
    <property type="entry name" value="RHOD"/>
    <property type="match status" value="1"/>
</dbReference>
<name>A0A023BNX0_9FLAO</name>
<evidence type="ECO:0000313" key="3">
    <source>
        <dbReference type="EMBL" id="EZH71624.1"/>
    </source>
</evidence>
<feature type="domain" description="Rhodanese" evidence="2">
    <location>
        <begin position="45"/>
        <end position="136"/>
    </location>
</feature>
<dbReference type="eggNOG" id="COG0607">
    <property type="taxonomic scope" value="Bacteria"/>
</dbReference>
<dbReference type="STRING" id="1317122.ATO12_06600"/>
<feature type="signal peptide" evidence="1">
    <location>
        <begin position="1"/>
        <end position="18"/>
    </location>
</feature>
<dbReference type="InterPro" id="IPR001763">
    <property type="entry name" value="Rhodanese-like_dom"/>
</dbReference>
<dbReference type="RefSeq" id="WP_034247100.1">
    <property type="nucleotide sequence ID" value="NZ_AQRA01000013.1"/>
</dbReference>
<feature type="chain" id="PRO_5001512207" evidence="1">
    <location>
        <begin position="19"/>
        <end position="165"/>
    </location>
</feature>
<keyword evidence="4" id="KW-1185">Reference proteome</keyword>
<dbReference type="SMART" id="SM00450">
    <property type="entry name" value="RHOD"/>
    <property type="match status" value="1"/>
</dbReference>
<dbReference type="InterPro" id="IPR050229">
    <property type="entry name" value="GlpE_sulfurtransferase"/>
</dbReference>
<keyword evidence="1" id="KW-0732">Signal</keyword>
<dbReference type="NCBIfam" id="NF045521">
    <property type="entry name" value="rhoda_near_glyco"/>
    <property type="match status" value="1"/>
</dbReference>
<comment type="caution">
    <text evidence="3">The sequence shown here is derived from an EMBL/GenBank/DDBJ whole genome shotgun (WGS) entry which is preliminary data.</text>
</comment>
<dbReference type="SUPFAM" id="SSF52821">
    <property type="entry name" value="Rhodanese/Cell cycle control phosphatase"/>
    <property type="match status" value="1"/>
</dbReference>
<protein>
    <submittedName>
        <fullName evidence="3">Rhodanese</fullName>
    </submittedName>
</protein>
<dbReference type="PANTHER" id="PTHR43031">
    <property type="entry name" value="FAD-DEPENDENT OXIDOREDUCTASE"/>
    <property type="match status" value="1"/>
</dbReference>
<dbReference type="PROSITE" id="PS50206">
    <property type="entry name" value="RHODANESE_3"/>
    <property type="match status" value="1"/>
</dbReference>
<dbReference type="PANTHER" id="PTHR43031:SF1">
    <property type="entry name" value="PYRIDINE NUCLEOTIDE-DISULPHIDE OXIDOREDUCTASE"/>
    <property type="match status" value="1"/>
</dbReference>
<dbReference type="Proteomes" id="UP000023541">
    <property type="component" value="Unassembled WGS sequence"/>
</dbReference>
<organism evidence="3 4">
    <name type="scientific">Aquimarina atlantica</name>
    <dbReference type="NCBI Taxonomy" id="1317122"/>
    <lineage>
        <taxon>Bacteria</taxon>
        <taxon>Pseudomonadati</taxon>
        <taxon>Bacteroidota</taxon>
        <taxon>Flavobacteriia</taxon>
        <taxon>Flavobacteriales</taxon>
        <taxon>Flavobacteriaceae</taxon>
        <taxon>Aquimarina</taxon>
    </lineage>
</organism>
<dbReference type="OrthoDB" id="598065at2"/>
<evidence type="ECO:0000256" key="1">
    <source>
        <dbReference type="SAM" id="SignalP"/>
    </source>
</evidence>
<reference evidence="3 4" key="1">
    <citation type="submission" date="2014-04" db="EMBL/GenBank/DDBJ databases">
        <title>Aquimarina sp. 22II-S11-z7 Genome Sequencing.</title>
        <authorList>
            <person name="Lai Q."/>
        </authorList>
    </citation>
    <scope>NUCLEOTIDE SEQUENCE [LARGE SCALE GENOMIC DNA]</scope>
    <source>
        <strain evidence="3 4">22II-S11-z7</strain>
    </source>
</reference>
<accession>A0A023BNX0</accession>
<dbReference type="Gene3D" id="3.40.250.10">
    <property type="entry name" value="Rhodanese-like domain"/>
    <property type="match status" value="1"/>
</dbReference>
<sequence length="165" mass="19134">MKIFILSISFFLSVIASAQNSLDELLHLYNNESIPYISVSTLNTIQDTVLVLDARERKEYQISHLKKAIHVGYDNFKIDSITKQHIPKDSFIVVYCSIGIRSEDISEQLKKAGYTNVYNLYGGIFEWKNRGLPILNSNEELTDEVHTYSEEWSKWLYKGKKIYSN</sequence>
<dbReference type="Pfam" id="PF00581">
    <property type="entry name" value="Rhodanese"/>
    <property type="match status" value="1"/>
</dbReference>